<dbReference type="InterPro" id="IPR036879">
    <property type="entry name" value="TF_MADSbox_sf"/>
</dbReference>
<dbReference type="SUPFAM" id="SSF55455">
    <property type="entry name" value="SRF-like"/>
    <property type="match status" value="1"/>
</dbReference>
<dbReference type="GO" id="GO:0046983">
    <property type="term" value="F:protein dimerization activity"/>
    <property type="evidence" value="ECO:0007669"/>
    <property type="project" value="InterPro"/>
</dbReference>
<dbReference type="Proteomes" id="UP001188597">
    <property type="component" value="Unassembled WGS sequence"/>
</dbReference>
<reference evidence="7" key="1">
    <citation type="submission" date="2022-12" db="EMBL/GenBank/DDBJ databases">
        <title>Draft genome assemblies for two species of Escallonia (Escalloniales).</title>
        <authorList>
            <person name="Chanderbali A."/>
            <person name="Dervinis C."/>
            <person name="Anghel I."/>
            <person name="Soltis D."/>
            <person name="Soltis P."/>
            <person name="Zapata F."/>
        </authorList>
    </citation>
    <scope>NUCLEOTIDE SEQUENCE</scope>
    <source>
        <strain evidence="7">UCBG64.0493</strain>
        <tissue evidence="7">Leaf</tissue>
    </source>
</reference>
<evidence type="ECO:0000256" key="1">
    <source>
        <dbReference type="ARBA" id="ARBA00004123"/>
    </source>
</evidence>
<dbReference type="Pfam" id="PF00319">
    <property type="entry name" value="SRF-TF"/>
    <property type="match status" value="1"/>
</dbReference>
<proteinExistence type="predicted"/>
<keyword evidence="2" id="KW-0805">Transcription regulation</keyword>
<gene>
    <name evidence="7" type="ORF">RJ639_002254</name>
</gene>
<evidence type="ECO:0000313" key="7">
    <source>
        <dbReference type="EMBL" id="KAK3041946.1"/>
    </source>
</evidence>
<evidence type="ECO:0000256" key="3">
    <source>
        <dbReference type="ARBA" id="ARBA00023125"/>
    </source>
</evidence>
<evidence type="ECO:0000256" key="4">
    <source>
        <dbReference type="ARBA" id="ARBA00023163"/>
    </source>
</evidence>
<dbReference type="PROSITE" id="PS50066">
    <property type="entry name" value="MADS_BOX_2"/>
    <property type="match status" value="1"/>
</dbReference>
<keyword evidence="4" id="KW-0804">Transcription</keyword>
<dbReference type="GO" id="GO:0005634">
    <property type="term" value="C:nucleus"/>
    <property type="evidence" value="ECO:0007669"/>
    <property type="project" value="UniProtKB-SubCell"/>
</dbReference>
<evidence type="ECO:0000256" key="5">
    <source>
        <dbReference type="ARBA" id="ARBA00023242"/>
    </source>
</evidence>
<organism evidence="7 8">
    <name type="scientific">Escallonia herrerae</name>
    <dbReference type="NCBI Taxonomy" id="1293975"/>
    <lineage>
        <taxon>Eukaryota</taxon>
        <taxon>Viridiplantae</taxon>
        <taxon>Streptophyta</taxon>
        <taxon>Embryophyta</taxon>
        <taxon>Tracheophyta</taxon>
        <taxon>Spermatophyta</taxon>
        <taxon>Magnoliopsida</taxon>
        <taxon>eudicotyledons</taxon>
        <taxon>Gunneridae</taxon>
        <taxon>Pentapetalae</taxon>
        <taxon>asterids</taxon>
        <taxon>campanulids</taxon>
        <taxon>Escalloniales</taxon>
        <taxon>Escalloniaceae</taxon>
        <taxon>Escallonia</taxon>
    </lineage>
</organism>
<dbReference type="Gene3D" id="3.40.1810.10">
    <property type="entry name" value="Transcription factor, MADS-box"/>
    <property type="match status" value="1"/>
</dbReference>
<evidence type="ECO:0000259" key="6">
    <source>
        <dbReference type="PROSITE" id="PS50066"/>
    </source>
</evidence>
<evidence type="ECO:0000256" key="2">
    <source>
        <dbReference type="ARBA" id="ARBA00023015"/>
    </source>
</evidence>
<accession>A0AA88X8E3</accession>
<dbReference type="SMART" id="SM00432">
    <property type="entry name" value="MADS"/>
    <property type="match status" value="1"/>
</dbReference>
<sequence>MKSIQDKDDLFATIPKRHSGIYKKAIELCTLSDADVGIVIFFPNHNPPSVANTSIDSISNRSLNQNLTSNNTARVNELEQMRPL</sequence>
<name>A0AA88X8E3_9ASTE</name>
<keyword evidence="8" id="KW-1185">Reference proteome</keyword>
<keyword evidence="3" id="KW-0238">DNA-binding</keyword>
<comment type="subcellular location">
    <subcellularLocation>
        <location evidence="1">Nucleus</location>
    </subcellularLocation>
</comment>
<dbReference type="InterPro" id="IPR002100">
    <property type="entry name" value="TF_MADSbox"/>
</dbReference>
<feature type="domain" description="MADS-box" evidence="6">
    <location>
        <begin position="1"/>
        <end position="54"/>
    </location>
</feature>
<dbReference type="CDD" id="cd00120">
    <property type="entry name" value="MADS"/>
    <property type="match status" value="1"/>
</dbReference>
<protein>
    <recommendedName>
        <fullName evidence="6">MADS-box domain-containing protein</fullName>
    </recommendedName>
</protein>
<dbReference type="AlphaFoldDB" id="A0AA88X8E3"/>
<dbReference type="EMBL" id="JAVXUP010000025">
    <property type="protein sequence ID" value="KAK3041946.1"/>
    <property type="molecule type" value="Genomic_DNA"/>
</dbReference>
<keyword evidence="5" id="KW-0539">Nucleus</keyword>
<comment type="caution">
    <text evidence="7">The sequence shown here is derived from an EMBL/GenBank/DDBJ whole genome shotgun (WGS) entry which is preliminary data.</text>
</comment>
<dbReference type="GO" id="GO:0003677">
    <property type="term" value="F:DNA binding"/>
    <property type="evidence" value="ECO:0007669"/>
    <property type="project" value="UniProtKB-KW"/>
</dbReference>
<evidence type="ECO:0000313" key="8">
    <source>
        <dbReference type="Proteomes" id="UP001188597"/>
    </source>
</evidence>